<comment type="caution">
    <text evidence="4">The sequence shown here is derived from an EMBL/GenBank/DDBJ whole genome shotgun (WGS) entry which is preliminary data.</text>
</comment>
<dbReference type="NCBIfam" id="TIGR00756">
    <property type="entry name" value="PPR"/>
    <property type="match status" value="5"/>
</dbReference>
<organism evidence="4 5">
    <name type="scientific">Glycine soja</name>
    <name type="common">Wild soybean</name>
    <dbReference type="NCBI Taxonomy" id="3848"/>
    <lineage>
        <taxon>Eukaryota</taxon>
        <taxon>Viridiplantae</taxon>
        <taxon>Streptophyta</taxon>
        <taxon>Embryophyta</taxon>
        <taxon>Tracheophyta</taxon>
        <taxon>Spermatophyta</taxon>
        <taxon>Magnoliopsida</taxon>
        <taxon>eudicotyledons</taxon>
        <taxon>Gunneridae</taxon>
        <taxon>Pentapetalae</taxon>
        <taxon>rosids</taxon>
        <taxon>fabids</taxon>
        <taxon>Fabales</taxon>
        <taxon>Fabaceae</taxon>
        <taxon>Papilionoideae</taxon>
        <taxon>50 kb inversion clade</taxon>
        <taxon>NPAAA clade</taxon>
        <taxon>indigoferoid/millettioid clade</taxon>
        <taxon>Phaseoleae</taxon>
        <taxon>Glycine</taxon>
        <taxon>Glycine subgen. Soja</taxon>
    </lineage>
</organism>
<comment type="similarity">
    <text evidence="1">Belongs to the PPR family. P subfamily.</text>
</comment>
<protein>
    <submittedName>
        <fullName evidence="4">Pentatricopeptide repeat-containing protein, mitochondrial</fullName>
    </submittedName>
</protein>
<proteinExistence type="inferred from homology"/>
<feature type="repeat" description="PPR" evidence="3">
    <location>
        <begin position="320"/>
        <end position="354"/>
    </location>
</feature>
<dbReference type="Proteomes" id="UP000289340">
    <property type="component" value="Chromosome 15"/>
</dbReference>
<dbReference type="PANTHER" id="PTHR47938">
    <property type="entry name" value="RESPIRATORY COMPLEX I CHAPERONE (CIA84), PUTATIVE (AFU_ORTHOLOGUE AFUA_2G06020)-RELATED"/>
    <property type="match status" value="1"/>
</dbReference>
<dbReference type="AlphaFoldDB" id="A0A445GRA4"/>
<dbReference type="InterPro" id="IPR002885">
    <property type="entry name" value="PPR_rpt"/>
</dbReference>
<evidence type="ECO:0000256" key="2">
    <source>
        <dbReference type="ARBA" id="ARBA00022737"/>
    </source>
</evidence>
<feature type="repeat" description="PPR" evidence="3">
    <location>
        <begin position="215"/>
        <end position="249"/>
    </location>
</feature>
<keyword evidence="5" id="KW-1185">Reference proteome</keyword>
<evidence type="ECO:0000256" key="3">
    <source>
        <dbReference type="PROSITE-ProRule" id="PRU00708"/>
    </source>
</evidence>
<reference evidence="4 5" key="1">
    <citation type="submission" date="2018-09" db="EMBL/GenBank/DDBJ databases">
        <title>A high-quality reference genome of wild soybean provides a powerful tool to mine soybean genomes.</title>
        <authorList>
            <person name="Xie M."/>
            <person name="Chung C.Y.L."/>
            <person name="Li M.-W."/>
            <person name="Wong F.-L."/>
            <person name="Chan T.-F."/>
            <person name="Lam H.-M."/>
        </authorList>
    </citation>
    <scope>NUCLEOTIDE SEQUENCE [LARGE SCALE GENOMIC DNA]</scope>
    <source>
        <strain evidence="5">cv. W05</strain>
        <tissue evidence="4">Hypocotyl of etiolated seedlings</tissue>
    </source>
</reference>
<name>A0A445GRA4_GLYSO</name>
<dbReference type="EMBL" id="QZWG01000015">
    <property type="protein sequence ID" value="RZB63791.1"/>
    <property type="molecule type" value="Genomic_DNA"/>
</dbReference>
<dbReference type="Gene3D" id="1.25.40.10">
    <property type="entry name" value="Tetratricopeptide repeat domain"/>
    <property type="match status" value="3"/>
</dbReference>
<dbReference type="InterPro" id="IPR011990">
    <property type="entry name" value="TPR-like_helical_dom_sf"/>
</dbReference>
<evidence type="ECO:0000256" key="1">
    <source>
        <dbReference type="ARBA" id="ARBA00007626"/>
    </source>
</evidence>
<accession>A0A445GRA4</accession>
<feature type="repeat" description="PPR" evidence="3">
    <location>
        <begin position="250"/>
        <end position="284"/>
    </location>
</feature>
<dbReference type="PROSITE" id="PS51375">
    <property type="entry name" value="PPR"/>
    <property type="match status" value="3"/>
</dbReference>
<gene>
    <name evidence="4" type="ORF">D0Y65_040396</name>
</gene>
<dbReference type="GO" id="GO:0003729">
    <property type="term" value="F:mRNA binding"/>
    <property type="evidence" value="ECO:0007669"/>
    <property type="project" value="TreeGrafter"/>
</dbReference>
<evidence type="ECO:0000313" key="5">
    <source>
        <dbReference type="Proteomes" id="UP000289340"/>
    </source>
</evidence>
<evidence type="ECO:0000313" key="4">
    <source>
        <dbReference type="EMBL" id="RZB63791.1"/>
    </source>
</evidence>
<sequence>MSIIPRRLFSLRSVSTYSLTPFTRPQPSLPLTRLLLHARPSSTSPSRTPSEKQFETWVQALKPGFTPSDVAQALQAQSDPDLALDIFRWTAQQRNYKHTHHTYLIIIKHLIAGRRYHHAETLIEEVIAGACDDASIPLYNSIIRFCCGRKFLFNRAFDVYKKMLNSRDCKPNLETYSLLFNSLLRRFNKLNVCYVYLHAVRSLTKQMKASGVIPDSFVLNMIIKAYAKCLEVDEAIRVFREMGLYGCEPNAYSYGYIAKGLCEKGRVDQGLRFYREMRGKGLVPSTSTFVIIVCSLAMERRFEDAIEVLFDMLGQSRSPDHLTYKTVLEGLCHEGRVDEAFELLDECKKRDVSMGEKTYKSLLNDLSPFLLKCSLLLPQILMLYGADHNFAGPDDTSAGANTGVQFPPSVIVMQPCRSCLCKQPKPPNIQLIVLCCWLLAPSPFVCSMNSFEIEDSRKFCSC</sequence>
<dbReference type="PANTHER" id="PTHR47938:SF2">
    <property type="entry name" value="OS06G0184866 PROTEIN"/>
    <property type="match status" value="1"/>
</dbReference>
<dbReference type="Pfam" id="PF13041">
    <property type="entry name" value="PPR_2"/>
    <property type="match status" value="3"/>
</dbReference>
<keyword evidence="2" id="KW-0677">Repeat</keyword>